<comment type="function">
    <text evidence="8">This protein binds specifically to 23S rRNA; its binding is stimulated by other ribosomal proteins, e.g. L4, L17, and L20. It is important during the early stages of 50S assembly. It makes multiple contacts with different domains of the 23S rRNA in the assembled 50S subunit and ribosome.</text>
</comment>
<dbReference type="HOGENOM" id="CLU_083987_3_3_14"/>
<dbReference type="SUPFAM" id="SSF54843">
    <property type="entry name" value="Ribosomal protein L22"/>
    <property type="match status" value="1"/>
</dbReference>
<feature type="compositionally biased region" description="Basic and acidic residues" evidence="14">
    <location>
        <begin position="150"/>
        <end position="161"/>
    </location>
</feature>
<evidence type="ECO:0000256" key="8">
    <source>
        <dbReference type="ARBA" id="ARBA00025084"/>
    </source>
</evidence>
<evidence type="ECO:0000256" key="12">
    <source>
        <dbReference type="RuleBase" id="RU004006"/>
    </source>
</evidence>
<comment type="function">
    <text evidence="10 13">This protein binds specifically to 23S rRNA; its binding is stimulated by other ribosomal proteins, e.g., L4, L17, and L20. It is important during the early stages of 50S assembly. It makes multiple contacts with different domains of the 23S rRNA in the assembled 50S subunit and ribosome.</text>
</comment>
<name>A0A097SS91_9BACT</name>
<dbReference type="KEGG" id="mgj:MGM1_0760"/>
<feature type="region of interest" description="Disordered" evidence="14">
    <location>
        <begin position="129"/>
        <end position="161"/>
    </location>
</feature>
<dbReference type="InterPro" id="IPR047867">
    <property type="entry name" value="Ribosomal_uL22_bac/org-type"/>
</dbReference>
<dbReference type="PANTHER" id="PTHR13501:SF8">
    <property type="entry name" value="LARGE RIBOSOMAL SUBUNIT PROTEIN UL22M"/>
    <property type="match status" value="1"/>
</dbReference>
<evidence type="ECO:0000256" key="6">
    <source>
        <dbReference type="ARBA" id="ARBA00022980"/>
    </source>
</evidence>
<keyword evidence="7 10" id="KW-0687">Ribonucleoprotein</keyword>
<dbReference type="CDD" id="cd00336">
    <property type="entry name" value="Ribosomal_L22"/>
    <property type="match status" value="1"/>
</dbReference>
<keyword evidence="6 10" id="KW-0689">Ribosomal protein</keyword>
<dbReference type="STRING" id="1318617.MGM1_0760"/>
<evidence type="ECO:0000256" key="13">
    <source>
        <dbReference type="RuleBase" id="RU004008"/>
    </source>
</evidence>
<dbReference type="eggNOG" id="COG0091">
    <property type="taxonomic scope" value="Bacteria"/>
</dbReference>
<dbReference type="InterPro" id="IPR001063">
    <property type="entry name" value="Ribosomal_uL22"/>
</dbReference>
<dbReference type="AlphaFoldDB" id="A0A097SS91"/>
<dbReference type="PANTHER" id="PTHR13501">
    <property type="entry name" value="CHLOROPLAST 50S RIBOSOMAL PROTEIN L22-RELATED"/>
    <property type="match status" value="1"/>
</dbReference>
<evidence type="ECO:0000256" key="4">
    <source>
        <dbReference type="ARBA" id="ARBA00022730"/>
    </source>
</evidence>
<evidence type="ECO:0000256" key="10">
    <source>
        <dbReference type="HAMAP-Rule" id="MF_01331"/>
    </source>
</evidence>
<evidence type="ECO:0000256" key="5">
    <source>
        <dbReference type="ARBA" id="ARBA00022884"/>
    </source>
</evidence>
<keyword evidence="16" id="KW-1185">Reference proteome</keyword>
<reference evidence="15 16" key="1">
    <citation type="journal article" date="2014" name="PLoS ONE">
        <title>An emerging Mycoplasma associated with trichomoniasis, vaginal infection and disease.</title>
        <authorList>
            <consortium name="Vaginal Microbiome Consortium"/>
            <person name="Fettweis J.M."/>
            <person name="Serrano M.G."/>
            <person name="Huang B."/>
            <person name="Brooks J.P."/>
            <person name="Glascock A.L."/>
            <person name="Sheth N.U."/>
            <person name="Strauss J.F.III."/>
            <person name="Jefferson K.K."/>
            <person name="Buck G.A."/>
        </authorList>
    </citation>
    <scope>NUCLEOTIDE SEQUENCE [LARGE SCALE GENOMIC DNA]</scope>
    <source>
        <strain evidence="15 16">VCU_M1</strain>
    </source>
</reference>
<evidence type="ECO:0000256" key="9">
    <source>
        <dbReference type="ARBA" id="ARBA00035207"/>
    </source>
</evidence>
<evidence type="ECO:0000256" key="11">
    <source>
        <dbReference type="RuleBase" id="RU004005"/>
    </source>
</evidence>
<dbReference type="InterPro" id="IPR005727">
    <property type="entry name" value="Ribosomal_uL22_bac/chlpt-type"/>
</dbReference>
<dbReference type="Pfam" id="PF00237">
    <property type="entry name" value="Ribosomal_L22"/>
    <property type="match status" value="1"/>
</dbReference>
<comment type="similarity">
    <text evidence="2 10 11">Belongs to the universal ribosomal protein uL22 family.</text>
</comment>
<evidence type="ECO:0000313" key="16">
    <source>
        <dbReference type="Proteomes" id="UP000030066"/>
    </source>
</evidence>
<proteinExistence type="inferred from homology"/>
<dbReference type="Proteomes" id="UP000030066">
    <property type="component" value="Chromosome"/>
</dbReference>
<evidence type="ECO:0000256" key="7">
    <source>
        <dbReference type="ARBA" id="ARBA00023274"/>
    </source>
</evidence>
<organism evidence="15 16">
    <name type="scientific">Candidatus Malacoplasma girerdii</name>
    <dbReference type="NCBI Taxonomy" id="1318617"/>
    <lineage>
        <taxon>Bacteria</taxon>
        <taxon>Bacillati</taxon>
        <taxon>Mycoplasmatota</taxon>
        <taxon>Mycoplasmoidales</taxon>
        <taxon>Mycoplasmoidaceae</taxon>
        <taxon>Malacoplasma</taxon>
    </lineage>
</organism>
<dbReference type="InterPro" id="IPR036394">
    <property type="entry name" value="Ribosomal_uL22_sf"/>
</dbReference>
<evidence type="ECO:0000256" key="3">
    <source>
        <dbReference type="ARBA" id="ARBA00011838"/>
    </source>
</evidence>
<evidence type="ECO:0000256" key="14">
    <source>
        <dbReference type="SAM" id="MobiDB-lite"/>
    </source>
</evidence>
<evidence type="ECO:0000313" key="15">
    <source>
        <dbReference type="EMBL" id="AIV03463.1"/>
    </source>
</evidence>
<comment type="function">
    <text evidence="1 10">The globular domain of the protein is located near the polypeptide exit tunnel on the outside of the subunit, while an extended beta-hairpin is found that lines the wall of the exit tunnel in the center of the 70S ribosome.</text>
</comment>
<evidence type="ECO:0000256" key="2">
    <source>
        <dbReference type="ARBA" id="ARBA00009451"/>
    </source>
</evidence>
<accession>A0A097SS91</accession>
<comment type="subunit">
    <text evidence="3 10 12">Part of the 50S ribosomal subunit.</text>
</comment>
<evidence type="ECO:0000256" key="1">
    <source>
        <dbReference type="ARBA" id="ARBA00003478"/>
    </source>
</evidence>
<protein>
    <recommendedName>
        <fullName evidence="9 10">Large ribosomal subunit protein uL22</fullName>
    </recommendedName>
</protein>
<keyword evidence="5 10" id="KW-0694">RNA-binding</keyword>
<dbReference type="NCBIfam" id="TIGR01044">
    <property type="entry name" value="rplV_bact"/>
    <property type="match status" value="1"/>
</dbReference>
<keyword evidence="4 10" id="KW-0699">rRNA-binding</keyword>
<dbReference type="GO" id="GO:0003735">
    <property type="term" value="F:structural constituent of ribosome"/>
    <property type="evidence" value="ECO:0007669"/>
    <property type="project" value="InterPro"/>
</dbReference>
<dbReference type="GO" id="GO:0019843">
    <property type="term" value="F:rRNA binding"/>
    <property type="evidence" value="ECO:0007669"/>
    <property type="project" value="UniProtKB-UniRule"/>
</dbReference>
<sequence>MKTTVSQKGIHLSSQKANLVCDLVRNKKTVEALNILNNTPKKAAYYIKKLLLSAIANATNNHAMVANDLYIYAITANQGKTIKRMIPRAKGSSSPIRKRFITLTLTLSDDHNEKAKDLLAIKEKVAKRNQSKKATTAKKEAKKTNQTNEPKIKFTKKGESK</sequence>
<dbReference type="GO" id="GO:0022625">
    <property type="term" value="C:cytosolic large ribosomal subunit"/>
    <property type="evidence" value="ECO:0007669"/>
    <property type="project" value="TreeGrafter"/>
</dbReference>
<dbReference type="Gene3D" id="3.90.470.10">
    <property type="entry name" value="Ribosomal protein L22/L17"/>
    <property type="match status" value="1"/>
</dbReference>
<dbReference type="GO" id="GO:0006412">
    <property type="term" value="P:translation"/>
    <property type="evidence" value="ECO:0007669"/>
    <property type="project" value="UniProtKB-UniRule"/>
</dbReference>
<dbReference type="HAMAP" id="MF_01331_B">
    <property type="entry name" value="Ribosomal_uL22_B"/>
    <property type="match status" value="1"/>
</dbReference>
<gene>
    <name evidence="10 15" type="primary">rplV</name>
    <name evidence="15" type="ORF">MGM1_0760</name>
</gene>
<dbReference type="EMBL" id="CP007711">
    <property type="protein sequence ID" value="AIV03463.1"/>
    <property type="molecule type" value="Genomic_DNA"/>
</dbReference>